<evidence type="ECO:0008006" key="3">
    <source>
        <dbReference type="Google" id="ProtNLM"/>
    </source>
</evidence>
<dbReference type="RefSeq" id="WP_344662311.1">
    <property type="nucleotide sequence ID" value="NZ_BAAAQM010000071.1"/>
</dbReference>
<name>A0ABN2T7Z4_9ACTN</name>
<reference evidence="1 2" key="1">
    <citation type="journal article" date="2019" name="Int. J. Syst. Evol. Microbiol.">
        <title>The Global Catalogue of Microorganisms (GCM) 10K type strain sequencing project: providing services to taxonomists for standard genome sequencing and annotation.</title>
        <authorList>
            <consortium name="The Broad Institute Genomics Platform"/>
            <consortium name="The Broad Institute Genome Sequencing Center for Infectious Disease"/>
            <person name="Wu L."/>
            <person name="Ma J."/>
        </authorList>
    </citation>
    <scope>NUCLEOTIDE SEQUENCE [LARGE SCALE GENOMIC DNA]</scope>
    <source>
        <strain evidence="1 2">JCM 16013</strain>
    </source>
</reference>
<dbReference type="Proteomes" id="UP001499854">
    <property type="component" value="Unassembled WGS sequence"/>
</dbReference>
<organism evidence="1 2">
    <name type="scientific">Catenulispora subtropica</name>
    <dbReference type="NCBI Taxonomy" id="450798"/>
    <lineage>
        <taxon>Bacteria</taxon>
        <taxon>Bacillati</taxon>
        <taxon>Actinomycetota</taxon>
        <taxon>Actinomycetes</taxon>
        <taxon>Catenulisporales</taxon>
        <taxon>Catenulisporaceae</taxon>
        <taxon>Catenulispora</taxon>
    </lineage>
</organism>
<accession>A0ABN2T7Z4</accession>
<proteinExistence type="predicted"/>
<evidence type="ECO:0000313" key="1">
    <source>
        <dbReference type="EMBL" id="GAA2001239.1"/>
    </source>
</evidence>
<dbReference type="Gene3D" id="3.20.20.100">
    <property type="entry name" value="NADP-dependent oxidoreductase domain"/>
    <property type="match status" value="1"/>
</dbReference>
<comment type="caution">
    <text evidence="1">The sequence shown here is derived from an EMBL/GenBank/DDBJ whole genome shotgun (WGS) entry which is preliminary data.</text>
</comment>
<dbReference type="InterPro" id="IPR036812">
    <property type="entry name" value="NAD(P)_OxRdtase_dom_sf"/>
</dbReference>
<dbReference type="EMBL" id="BAAAQM010000071">
    <property type="protein sequence ID" value="GAA2001239.1"/>
    <property type="molecule type" value="Genomic_DNA"/>
</dbReference>
<evidence type="ECO:0000313" key="2">
    <source>
        <dbReference type="Proteomes" id="UP001499854"/>
    </source>
</evidence>
<keyword evidence="2" id="KW-1185">Reference proteome</keyword>
<protein>
    <recommendedName>
        <fullName evidence="3">Aldo/keto reductase</fullName>
    </recommendedName>
</protein>
<dbReference type="SUPFAM" id="SSF51430">
    <property type="entry name" value="NAD(P)-linked oxidoreductase"/>
    <property type="match status" value="1"/>
</dbReference>
<sequence>MTVTRLCFGTSTFAAGRLIPDKDSGPGIAALAAAVDAGIRMIHSNPKLQTQWAIREALSRVHEDVRIRHVVKVELPLGASEHEACELIHARLTQSAQNLGIDRVDAVTIEIDLKRTRDRALLVDVDALTAFYDFTAKQVASFGGQPTVFAYCHSPAHLDACLRTTQIGGFAAQYNPVEAWPGLYLDRIALSDRPFLAMAPLRRSLLVDTAAPTARDRLRSLRWVLGHPAVTAAVITISSSEHLLEVIDAAQHPLRLDQVRQHLEAWRHAPVPNQP</sequence>
<gene>
    <name evidence="1" type="ORF">GCM10009838_78720</name>
</gene>